<dbReference type="InterPro" id="IPR011008">
    <property type="entry name" value="Dimeric_a/b-barrel"/>
</dbReference>
<evidence type="ECO:0000313" key="3">
    <source>
        <dbReference type="EMBL" id="UYF94854.1"/>
    </source>
</evidence>
<dbReference type="EMBL" id="BLAH01000007">
    <property type="protein sequence ID" value="GES35102.1"/>
    <property type="molecule type" value="Genomic_DNA"/>
</dbReference>
<reference evidence="2" key="2">
    <citation type="submission" date="2019-10" db="EMBL/GenBank/DDBJ databases">
        <title>Draft genome sequence of Rhodococcus aetherivorans JCM 14343.</title>
        <authorList>
            <person name="Inoue D."/>
            <person name="Nakazawa M."/>
            <person name="Yamamoto N."/>
            <person name="Sei K."/>
            <person name="Ike M."/>
        </authorList>
    </citation>
    <scope>NUCLEOTIDE SEQUENCE</scope>
    <source>
        <strain evidence="2">JCM 14343</strain>
    </source>
</reference>
<evidence type="ECO:0000313" key="5">
    <source>
        <dbReference type="Proteomes" id="UP001163947"/>
    </source>
</evidence>
<reference evidence="2 4" key="1">
    <citation type="journal article" date="2018" name="Biodegradation">
        <title>1,4-Dioxane degradation characteristics of Rhodococcus aetherivorans JCM 14343.</title>
        <authorList>
            <person name="Inoue D."/>
            <person name="Tsunoda T."/>
            <person name="Yamamoto N."/>
            <person name="Ike M."/>
            <person name="Sei K."/>
        </authorList>
    </citation>
    <scope>NUCLEOTIDE SEQUENCE [LARGE SCALE GENOMIC DNA]</scope>
    <source>
        <strain evidence="2 4">JCM 14343</strain>
    </source>
</reference>
<dbReference type="RefSeq" id="WP_006934089.1">
    <property type="nucleotide sequence ID" value="NZ_BAAAYP010000055.1"/>
</dbReference>
<dbReference type="InterPro" id="IPR009799">
    <property type="entry name" value="EthD_dom"/>
</dbReference>
<dbReference type="Gene3D" id="3.30.70.100">
    <property type="match status" value="1"/>
</dbReference>
<dbReference type="Proteomes" id="UP000325466">
    <property type="component" value="Unassembled WGS sequence"/>
</dbReference>
<dbReference type="AlphaFoldDB" id="A0A059MJA4"/>
<keyword evidence="4" id="KW-1185">Reference proteome</keyword>
<protein>
    <submittedName>
        <fullName evidence="3">EthD family reductase</fullName>
    </submittedName>
    <submittedName>
        <fullName evidence="2">Possible ethyl tert-butyl ether degradation protein EthD</fullName>
    </submittedName>
</protein>
<sequence length="102" mass="11510">MYRLVAAYNHPEDPEKFLEHYRNVHSKLALKQQGIRNYEWGVCSTPDGSTPPHFLVAVCDWDSKEAMLADMASPEGQQGAADLENFAQAGVSFDFYEITKDI</sequence>
<accession>A0A0F6VMA7</accession>
<organism evidence="3 5">
    <name type="scientific">Rhodococcus aetherivorans</name>
    <dbReference type="NCBI Taxonomy" id="191292"/>
    <lineage>
        <taxon>Bacteria</taxon>
        <taxon>Bacillati</taxon>
        <taxon>Actinomycetota</taxon>
        <taxon>Actinomycetes</taxon>
        <taxon>Mycobacteriales</taxon>
        <taxon>Nocardiaceae</taxon>
        <taxon>Rhodococcus</taxon>
    </lineage>
</organism>
<accession>A0A059MJA4</accession>
<evidence type="ECO:0000259" key="1">
    <source>
        <dbReference type="Pfam" id="PF07110"/>
    </source>
</evidence>
<dbReference type="GeneID" id="83619447"/>
<dbReference type="SUPFAM" id="SSF54909">
    <property type="entry name" value="Dimeric alpha+beta barrel"/>
    <property type="match status" value="1"/>
</dbReference>
<dbReference type="NCBIfam" id="TIGR02118">
    <property type="entry name" value="EthD family reductase"/>
    <property type="match status" value="1"/>
</dbReference>
<dbReference type="EMBL" id="CP106982">
    <property type="protein sequence ID" value="UYF94854.1"/>
    <property type="molecule type" value="Genomic_DNA"/>
</dbReference>
<proteinExistence type="predicted"/>
<evidence type="ECO:0000313" key="2">
    <source>
        <dbReference type="EMBL" id="GES35102.1"/>
    </source>
</evidence>
<dbReference type="Pfam" id="PF07110">
    <property type="entry name" value="EthD"/>
    <property type="match status" value="1"/>
</dbReference>
<name>A0A059MJA4_9NOCA</name>
<gene>
    <name evidence="3" type="ORF">OCS65_03480</name>
    <name evidence="2" type="ORF">RAJCM14343_0346</name>
</gene>
<feature type="domain" description="EthD" evidence="1">
    <location>
        <begin position="10"/>
        <end position="88"/>
    </location>
</feature>
<accession>N1M5G9</accession>
<dbReference type="KEGG" id="rav:AAT18_24660"/>
<dbReference type="GO" id="GO:0016491">
    <property type="term" value="F:oxidoreductase activity"/>
    <property type="evidence" value="ECO:0007669"/>
    <property type="project" value="InterPro"/>
</dbReference>
<reference evidence="3" key="3">
    <citation type="submission" date="2022-09" db="EMBL/GenBank/DDBJ databases">
        <title>The genome sequence of Rhodococcus aetherivorans N1.</title>
        <authorList>
            <person name="Jiang W."/>
        </authorList>
    </citation>
    <scope>NUCLEOTIDE SEQUENCE</scope>
    <source>
        <strain evidence="3">N1</strain>
    </source>
</reference>
<evidence type="ECO:0000313" key="4">
    <source>
        <dbReference type="Proteomes" id="UP000325466"/>
    </source>
</evidence>
<dbReference type="Proteomes" id="UP001163947">
    <property type="component" value="Chromosome"/>
</dbReference>